<keyword evidence="2" id="KW-0732">Signal</keyword>
<evidence type="ECO:0000313" key="4">
    <source>
        <dbReference type="Proteomes" id="UP000664277"/>
    </source>
</evidence>
<dbReference type="AlphaFoldDB" id="A0A8J7PBS5"/>
<dbReference type="InterPro" id="IPR050218">
    <property type="entry name" value="LptD"/>
</dbReference>
<feature type="region of interest" description="Disordered" evidence="1">
    <location>
        <begin position="292"/>
        <end position="335"/>
    </location>
</feature>
<dbReference type="Gene3D" id="2.60.450.10">
    <property type="entry name" value="Lipopolysaccharide (LPS) transport protein A like domain"/>
    <property type="match status" value="2"/>
</dbReference>
<dbReference type="Proteomes" id="UP000664277">
    <property type="component" value="Unassembled WGS sequence"/>
</dbReference>
<reference evidence="3" key="1">
    <citation type="submission" date="2021-02" db="EMBL/GenBank/DDBJ databases">
        <title>Genome-Resolved Metagenomics of a Microbial Community Performing Photosynthetic Biological Nutrient Removal.</title>
        <authorList>
            <person name="Mcdaniel E.A."/>
        </authorList>
    </citation>
    <scope>NUCLEOTIDE SEQUENCE</scope>
    <source>
        <strain evidence="3">UWPOB_OBS1</strain>
    </source>
</reference>
<accession>A0A8J7PBS5</accession>
<dbReference type="PANTHER" id="PTHR30189">
    <property type="entry name" value="LPS-ASSEMBLY PROTEIN"/>
    <property type="match status" value="1"/>
</dbReference>
<evidence type="ECO:0008006" key="5">
    <source>
        <dbReference type="Google" id="ProtNLM"/>
    </source>
</evidence>
<proteinExistence type="predicted"/>
<sequence>MATKKIATGLILLTQLAAMIPLAVPPAIAQAPAADAGGPIDIVANEQEFAGDHMVARGNVRVKFKDTIILAPLATLYKDPVTGQSQRAVFTGHPHLVQGTNKIDADVLTFEMASSKIIAEGHAHSEVINDAPEEKPQETAKAGTKGAKPVAAKKADENEFGDDAPEQEEQTTASAAGTGGSAGSSSGTASPLGGPSESGPTKIITDADKQIYDKATGQFEAYGNVKVRTGDINVIADQLKMAYGIDTRPEAAIFTGRVSATQGSNNTQSDRMTYFLNTKRLQADGHVRSKVIQNKAQPANKTEPSKPYAEPTSEPIANAASSKGAGDFQSNLVNGADAEGTDPPIIIVSDSQDYNKFTGRLSAHGNVRIFYNDTVGIGPKVVLIRNADGQAEKIIFTGRSQITQPGKRWIADRIQLTVADRKVLAEGNTKAYILPKKQENPGLDYQLAQSKNKQVSTSRINAAQ</sequence>
<feature type="chain" id="PRO_5035235671" description="Organic solvent tolerance-like N-terminal domain-containing protein" evidence="2">
    <location>
        <begin position="30"/>
        <end position="464"/>
    </location>
</feature>
<feature type="compositionally biased region" description="Acidic residues" evidence="1">
    <location>
        <begin position="158"/>
        <end position="169"/>
    </location>
</feature>
<organism evidence="3 4">
    <name type="scientific">Candidatus Obscuribacter phosphatis</name>
    <dbReference type="NCBI Taxonomy" id="1906157"/>
    <lineage>
        <taxon>Bacteria</taxon>
        <taxon>Bacillati</taxon>
        <taxon>Candidatus Melainabacteria</taxon>
        <taxon>Candidatus Obscuribacterales</taxon>
        <taxon>Candidatus Obscuribacteraceae</taxon>
        <taxon>Candidatus Obscuribacter</taxon>
    </lineage>
</organism>
<name>A0A8J7PBS5_9BACT</name>
<feature type="compositionally biased region" description="Polar residues" evidence="1">
    <location>
        <begin position="292"/>
        <end position="302"/>
    </location>
</feature>
<evidence type="ECO:0000256" key="1">
    <source>
        <dbReference type="SAM" id="MobiDB-lite"/>
    </source>
</evidence>
<protein>
    <recommendedName>
        <fullName evidence="5">Organic solvent tolerance-like N-terminal domain-containing protein</fullName>
    </recommendedName>
</protein>
<feature type="region of interest" description="Disordered" evidence="1">
    <location>
        <begin position="131"/>
        <end position="202"/>
    </location>
</feature>
<comment type="caution">
    <text evidence="3">The sequence shown here is derived from an EMBL/GenBank/DDBJ whole genome shotgun (WGS) entry which is preliminary data.</text>
</comment>
<dbReference type="GO" id="GO:0009279">
    <property type="term" value="C:cell outer membrane"/>
    <property type="evidence" value="ECO:0007669"/>
    <property type="project" value="TreeGrafter"/>
</dbReference>
<evidence type="ECO:0000313" key="3">
    <source>
        <dbReference type="EMBL" id="MBN8661702.1"/>
    </source>
</evidence>
<dbReference type="EMBL" id="JAFLCK010000023">
    <property type="protein sequence ID" value="MBN8661702.1"/>
    <property type="molecule type" value="Genomic_DNA"/>
</dbReference>
<feature type="signal peptide" evidence="2">
    <location>
        <begin position="1"/>
        <end position="29"/>
    </location>
</feature>
<dbReference type="PANTHER" id="PTHR30189:SF1">
    <property type="entry name" value="LPS-ASSEMBLY PROTEIN LPTD"/>
    <property type="match status" value="1"/>
</dbReference>
<dbReference type="GO" id="GO:1990351">
    <property type="term" value="C:transporter complex"/>
    <property type="evidence" value="ECO:0007669"/>
    <property type="project" value="TreeGrafter"/>
</dbReference>
<evidence type="ECO:0000256" key="2">
    <source>
        <dbReference type="SAM" id="SignalP"/>
    </source>
</evidence>
<gene>
    <name evidence="3" type="ORF">J0M35_15150</name>
</gene>